<evidence type="ECO:0000313" key="5">
    <source>
        <dbReference type="Proteomes" id="UP001303614"/>
    </source>
</evidence>
<name>A0A1A9MES1_9XANT</name>
<dbReference type="OrthoDB" id="5348860at2"/>
<evidence type="ECO:0000313" key="2">
    <source>
        <dbReference type="EMBL" id="MEA5124149.1"/>
    </source>
</evidence>
<evidence type="ECO:0000313" key="3">
    <source>
        <dbReference type="EMBL" id="OAG69034.1"/>
    </source>
</evidence>
<gene>
    <name evidence="3" type="ORF">A7D17_10580</name>
    <name evidence="2" type="ORF">VB146_09810</name>
</gene>
<dbReference type="RefSeq" id="WP_064507646.1">
    <property type="nucleotide sequence ID" value="NZ_JAYFSN010000010.1"/>
</dbReference>
<comment type="caution">
    <text evidence="3">The sequence shown here is derived from an EMBL/GenBank/DDBJ whole genome shotgun (WGS) entry which is preliminary data.</text>
</comment>
<organism evidence="3 4">
    <name type="scientific">Xanthomonas floridensis</name>
    <dbReference type="NCBI Taxonomy" id="1843580"/>
    <lineage>
        <taxon>Bacteria</taxon>
        <taxon>Pseudomonadati</taxon>
        <taxon>Pseudomonadota</taxon>
        <taxon>Gammaproteobacteria</taxon>
        <taxon>Lysobacterales</taxon>
        <taxon>Lysobacteraceae</taxon>
        <taxon>Xanthomonas</taxon>
    </lineage>
</organism>
<reference evidence="3 4" key="1">
    <citation type="submission" date="2016-05" db="EMBL/GenBank/DDBJ databases">
        <title>Pathogenic, phenotypic and molecular characterisation of Xanthomonas nasturtii sp. nov. and Xanthomonas floridensis sp. nov., new species of Xanthomonas associated with watercress production in Florida.</title>
        <authorList>
            <person name="Vicente J.G."/>
            <person name="Rothwell S."/>
            <person name="Holub E.B."/>
            <person name="Studholme D.J."/>
        </authorList>
    </citation>
    <scope>NUCLEOTIDE SEQUENCE [LARGE SCALE GENOMIC DNA]</scope>
    <source>
        <strain evidence="3 4">WHRI 8848</strain>
    </source>
</reference>
<keyword evidence="5" id="KW-1185">Reference proteome</keyword>
<protein>
    <submittedName>
        <fullName evidence="3">Uncharacterized protein</fullName>
    </submittedName>
</protein>
<proteinExistence type="predicted"/>
<accession>A0A1A9MES1</accession>
<feature type="chain" id="PRO_5008393053" evidence="1">
    <location>
        <begin position="19"/>
        <end position="131"/>
    </location>
</feature>
<sequence length="131" mass="14064">MSTRFYALALFLPILAHAGNGMSTVPDRFDGQWTGSAESCRSDADELTLRIAAGHITYWESDGPIRAVVVRGDAEIALIVQLLGEGNTWLSTPQFTLSPGGMQLTDTVTVPGKTLVPYKSPDAVRTRLGTV</sequence>
<dbReference type="EMBL" id="LXNG01000003">
    <property type="protein sequence ID" value="OAG69034.1"/>
    <property type="molecule type" value="Genomic_DNA"/>
</dbReference>
<keyword evidence="1" id="KW-0732">Signal</keyword>
<evidence type="ECO:0000256" key="1">
    <source>
        <dbReference type="SAM" id="SignalP"/>
    </source>
</evidence>
<dbReference type="Proteomes" id="UP000077659">
    <property type="component" value="Unassembled WGS sequence"/>
</dbReference>
<feature type="signal peptide" evidence="1">
    <location>
        <begin position="1"/>
        <end position="18"/>
    </location>
</feature>
<dbReference type="STRING" id="1843580.A7D17_10580"/>
<dbReference type="AlphaFoldDB" id="A0A1A9MES1"/>
<dbReference type="EMBL" id="JAYFSO010000010">
    <property type="protein sequence ID" value="MEA5124149.1"/>
    <property type="molecule type" value="Genomic_DNA"/>
</dbReference>
<reference evidence="2 5" key="2">
    <citation type="submission" date="2023-12" db="EMBL/GenBank/DDBJ databases">
        <title>Genome sequencing of Xanthomonas floridensis.</title>
        <authorList>
            <person name="Greer S."/>
            <person name="Harrison J."/>
            <person name="Grant M."/>
            <person name="Vicente J."/>
            <person name="Studholme D."/>
        </authorList>
    </citation>
    <scope>NUCLEOTIDE SEQUENCE [LARGE SCALE GENOMIC DNA]</scope>
    <source>
        <strain evidence="2 5">WHRI 8848</strain>
    </source>
</reference>
<dbReference type="Proteomes" id="UP001303614">
    <property type="component" value="Unassembled WGS sequence"/>
</dbReference>
<evidence type="ECO:0000313" key="4">
    <source>
        <dbReference type="Proteomes" id="UP000077659"/>
    </source>
</evidence>